<sequence>MKPVSPSTGIRGIPRGGNMKDGLDLIATARNFAQMVHVGQFRRDGKTPYIQHVDGVARLVKPQTPENIATAYLHDVIEDTNYGSVDLLKVGFPVIVVDAVLLLTKFDHQPYEEYLKEVKENVIARAVKIADMTYNLNDTPSQKQIEKYKKGLEYLNE</sequence>
<dbReference type="GO" id="GO:0008893">
    <property type="term" value="F:guanosine-3',5'-bis(diphosphate) 3'-diphosphatase activity"/>
    <property type="evidence" value="ECO:0007669"/>
    <property type="project" value="TreeGrafter"/>
</dbReference>
<dbReference type="PANTHER" id="PTHR46246">
    <property type="entry name" value="GUANOSINE-3',5'-BIS(DIPHOSPHATE) 3'-PYROPHOSPHOHYDROLASE MESH1"/>
    <property type="match status" value="1"/>
</dbReference>
<organism evidence="1">
    <name type="scientific">uncultured Caudovirales phage</name>
    <dbReference type="NCBI Taxonomy" id="2100421"/>
    <lineage>
        <taxon>Viruses</taxon>
        <taxon>Duplodnaviria</taxon>
        <taxon>Heunggongvirae</taxon>
        <taxon>Uroviricota</taxon>
        <taxon>Caudoviricetes</taxon>
        <taxon>Peduoviridae</taxon>
        <taxon>Maltschvirus</taxon>
        <taxon>Maltschvirus maltsch</taxon>
    </lineage>
</organism>
<protein>
    <submittedName>
        <fullName evidence="1">HD/PDEase domain containing protein</fullName>
    </submittedName>
</protein>
<accession>A0A6J7X9I5</accession>
<gene>
    <name evidence="1" type="ORF">UFOVP760_80</name>
</gene>
<dbReference type="EMBL" id="LR798360">
    <property type="protein sequence ID" value="CAB5226301.1"/>
    <property type="molecule type" value="Genomic_DNA"/>
</dbReference>
<dbReference type="Gene3D" id="1.10.3210.10">
    <property type="entry name" value="Hypothetical protein af1432"/>
    <property type="match status" value="1"/>
</dbReference>
<name>A0A6J7X9I5_9CAUD</name>
<dbReference type="PANTHER" id="PTHR46246:SF1">
    <property type="entry name" value="GUANOSINE-3',5'-BIS(DIPHOSPHATE) 3'-PYROPHOSPHOHYDROLASE MESH1"/>
    <property type="match status" value="1"/>
</dbReference>
<evidence type="ECO:0000313" key="1">
    <source>
        <dbReference type="EMBL" id="CAB5226301.1"/>
    </source>
</evidence>
<proteinExistence type="predicted"/>
<reference evidence="1" key="1">
    <citation type="submission" date="2020-05" db="EMBL/GenBank/DDBJ databases">
        <authorList>
            <person name="Chiriac C."/>
            <person name="Salcher M."/>
            <person name="Ghai R."/>
            <person name="Kavagutti S V."/>
        </authorList>
    </citation>
    <scope>NUCLEOTIDE SEQUENCE</scope>
</reference>
<dbReference type="Pfam" id="PF13328">
    <property type="entry name" value="HD_4"/>
    <property type="match status" value="1"/>
</dbReference>
<dbReference type="SUPFAM" id="SSF109604">
    <property type="entry name" value="HD-domain/PDEase-like"/>
    <property type="match status" value="1"/>
</dbReference>
<dbReference type="InterPro" id="IPR052194">
    <property type="entry name" value="MESH1"/>
</dbReference>